<dbReference type="RefSeq" id="WP_057179243.1">
    <property type="nucleotide sequence ID" value="NZ_BDQM01000003.1"/>
</dbReference>
<dbReference type="EMBL" id="BDQM01000003">
    <property type="protein sequence ID" value="GAW95002.1"/>
    <property type="molecule type" value="Genomic_DNA"/>
</dbReference>
<evidence type="ECO:0008006" key="3">
    <source>
        <dbReference type="Google" id="ProtNLM"/>
    </source>
</evidence>
<name>A0ABQ0MS28_9GAMM</name>
<organism evidence="1 2">
    <name type="scientific">Colwellia marinimaniae</name>
    <dbReference type="NCBI Taxonomy" id="1513592"/>
    <lineage>
        <taxon>Bacteria</taxon>
        <taxon>Pseudomonadati</taxon>
        <taxon>Pseudomonadota</taxon>
        <taxon>Gammaproteobacteria</taxon>
        <taxon>Alteromonadales</taxon>
        <taxon>Colwelliaceae</taxon>
        <taxon>Colwellia</taxon>
    </lineage>
</organism>
<proteinExistence type="predicted"/>
<evidence type="ECO:0000313" key="2">
    <source>
        <dbReference type="Proteomes" id="UP000197068"/>
    </source>
</evidence>
<sequence>MKTLKTLQTLKSWLAASILLTLLGCEFSEDSSGTGYVKLYNLSKDSPSIYLTIDEDLTEDNNDDDHYEQTYTAIAYGKAHSNISLTSKNYYYYQLAWQDDDSSATDDLSVIYEDTLALVDDTIQMIVLSGSILSPQVMIHSIPVIDDDDDTTNDLFNLRVLNMHSNQQAVDFYLSKENESFNEAILVGQYSYQQLSDNEKLAQDDYIFYITTAGSDEVLFRSSSIPFAYSSQNIMIVKDNMGAGSSPYVLDKMSDSAVIEYVDAEAEAQFRAYNAVANHEQLTSYQEVFALHINGVGDSPVIAALPYGEISNALVLASGDYSVDLTSTEDNTPLMSNHLLSLVGNTNKTLFFYAEQEYVDNDNDGNIDENGDGIIDEIDVNVFSLMVENSVLSSIYQHEIEIVNLIQSDDFAQVAVFFVRQDESISSAIYHRELSYKNTGSILLRNNSYQVFVIANNNGSSIILNSFELIINEQSNEQFLVLESSETSPTGYKTTLFNQTAEQE</sequence>
<accession>A0ABQ0MS28</accession>
<gene>
    <name evidence="1" type="ORF">MTCD1_00601</name>
</gene>
<comment type="caution">
    <text evidence="1">The sequence shown here is derived from an EMBL/GenBank/DDBJ whole genome shotgun (WGS) entry which is preliminary data.</text>
</comment>
<keyword evidence="2" id="KW-1185">Reference proteome</keyword>
<evidence type="ECO:0000313" key="1">
    <source>
        <dbReference type="EMBL" id="GAW95002.1"/>
    </source>
</evidence>
<dbReference type="PROSITE" id="PS51257">
    <property type="entry name" value="PROKAR_LIPOPROTEIN"/>
    <property type="match status" value="1"/>
</dbReference>
<reference evidence="1 2" key="1">
    <citation type="submission" date="2017-06" db="EMBL/GenBank/DDBJ databases">
        <title>Whole Genome Sequences of Colwellia marinimaniae MTCD1.</title>
        <authorList>
            <person name="Kusumoto H."/>
            <person name="Inoue M."/>
            <person name="Tanikawa K."/>
            <person name="Maeji H."/>
            <person name="Cameron J.H."/>
            <person name="Bartlett D.H."/>
        </authorList>
    </citation>
    <scope>NUCLEOTIDE SEQUENCE [LARGE SCALE GENOMIC DNA]</scope>
    <source>
        <strain evidence="1 2">MTCD1</strain>
    </source>
</reference>
<dbReference type="Proteomes" id="UP000197068">
    <property type="component" value="Unassembled WGS sequence"/>
</dbReference>
<protein>
    <recommendedName>
        <fullName evidence="3">Lipoprotein</fullName>
    </recommendedName>
</protein>